<dbReference type="Proteomes" id="UP001345963">
    <property type="component" value="Unassembled WGS sequence"/>
</dbReference>
<gene>
    <name evidence="1" type="ORF">ATANTOWER_029553</name>
</gene>
<protein>
    <submittedName>
        <fullName evidence="1">Uncharacterized protein</fullName>
    </submittedName>
</protein>
<evidence type="ECO:0000313" key="2">
    <source>
        <dbReference type="Proteomes" id="UP001345963"/>
    </source>
</evidence>
<proteinExistence type="predicted"/>
<reference evidence="1 2" key="1">
    <citation type="submission" date="2021-07" db="EMBL/GenBank/DDBJ databases">
        <authorList>
            <person name="Palmer J.M."/>
        </authorList>
    </citation>
    <scope>NUCLEOTIDE SEQUENCE [LARGE SCALE GENOMIC DNA]</scope>
    <source>
        <strain evidence="1 2">AT_MEX2019</strain>
        <tissue evidence="1">Muscle</tissue>
    </source>
</reference>
<name>A0ABU7CLC1_9TELE</name>
<keyword evidence="2" id="KW-1185">Reference proteome</keyword>
<organism evidence="1 2">
    <name type="scientific">Ataeniobius toweri</name>
    <dbReference type="NCBI Taxonomy" id="208326"/>
    <lineage>
        <taxon>Eukaryota</taxon>
        <taxon>Metazoa</taxon>
        <taxon>Chordata</taxon>
        <taxon>Craniata</taxon>
        <taxon>Vertebrata</taxon>
        <taxon>Euteleostomi</taxon>
        <taxon>Actinopterygii</taxon>
        <taxon>Neopterygii</taxon>
        <taxon>Teleostei</taxon>
        <taxon>Neoteleostei</taxon>
        <taxon>Acanthomorphata</taxon>
        <taxon>Ovalentaria</taxon>
        <taxon>Atherinomorphae</taxon>
        <taxon>Cyprinodontiformes</taxon>
        <taxon>Goodeidae</taxon>
        <taxon>Ataeniobius</taxon>
    </lineage>
</organism>
<accession>A0ABU7CLC1</accession>
<comment type="caution">
    <text evidence="1">The sequence shown here is derived from an EMBL/GenBank/DDBJ whole genome shotgun (WGS) entry which is preliminary data.</text>
</comment>
<evidence type="ECO:0000313" key="1">
    <source>
        <dbReference type="EMBL" id="MED6262921.1"/>
    </source>
</evidence>
<feature type="non-terminal residue" evidence="1">
    <location>
        <position position="86"/>
    </location>
</feature>
<dbReference type="EMBL" id="JAHUTI010096183">
    <property type="protein sequence ID" value="MED6262921.1"/>
    <property type="molecule type" value="Genomic_DNA"/>
</dbReference>
<sequence>MDANCLFCVHHLSSEDAALSETQKNQLQQPVGCSPAAGAAITSLDITTAATPNDVKDFLTVGESVAYYLNPTIFNCVSAESVLSSK</sequence>